<evidence type="ECO:0000313" key="2">
    <source>
        <dbReference type="Proteomes" id="UP000657574"/>
    </source>
</evidence>
<dbReference type="AlphaFoldDB" id="A0A917NK70"/>
<dbReference type="InterPro" id="IPR036291">
    <property type="entry name" value="NAD(P)-bd_dom_sf"/>
</dbReference>
<organism evidence="1 2">
    <name type="scientific">Streptomyces brasiliensis</name>
    <dbReference type="NCBI Taxonomy" id="1954"/>
    <lineage>
        <taxon>Bacteria</taxon>
        <taxon>Bacillati</taxon>
        <taxon>Actinomycetota</taxon>
        <taxon>Actinomycetes</taxon>
        <taxon>Kitasatosporales</taxon>
        <taxon>Streptomycetaceae</taxon>
        <taxon>Streptomyces</taxon>
    </lineage>
</organism>
<protein>
    <submittedName>
        <fullName evidence="1">Uncharacterized protein</fullName>
    </submittedName>
</protein>
<reference evidence="1" key="2">
    <citation type="submission" date="2020-09" db="EMBL/GenBank/DDBJ databases">
        <authorList>
            <person name="Sun Q."/>
            <person name="Ohkuma M."/>
        </authorList>
    </citation>
    <scope>NUCLEOTIDE SEQUENCE</scope>
    <source>
        <strain evidence="1">JCM 3086</strain>
    </source>
</reference>
<name>A0A917NK70_9ACTN</name>
<dbReference type="RefSeq" id="WP_189310427.1">
    <property type="nucleotide sequence ID" value="NZ_BMQA01000004.1"/>
</dbReference>
<dbReference type="SUPFAM" id="SSF51735">
    <property type="entry name" value="NAD(P)-binding Rossmann-fold domains"/>
    <property type="match status" value="1"/>
</dbReference>
<dbReference type="Gene3D" id="3.40.50.720">
    <property type="entry name" value="NAD(P)-binding Rossmann-like Domain"/>
    <property type="match status" value="1"/>
</dbReference>
<gene>
    <name evidence="1" type="ORF">GCM10010121_016590</name>
</gene>
<dbReference type="EMBL" id="BMQA01000004">
    <property type="protein sequence ID" value="GGJ06806.1"/>
    <property type="molecule type" value="Genomic_DNA"/>
</dbReference>
<evidence type="ECO:0000313" key="1">
    <source>
        <dbReference type="EMBL" id="GGJ06806.1"/>
    </source>
</evidence>
<proteinExistence type="predicted"/>
<comment type="caution">
    <text evidence="1">The sequence shown here is derived from an EMBL/GenBank/DDBJ whole genome shotgun (WGS) entry which is preliminary data.</text>
</comment>
<sequence length="102" mass="10943">MPWCADGEACSATKAAVWSKTNSLRLELQPRGRAVTGLHMGYVDTDMTTDTDAPRANAHDIAVAALDGVGTGAHEVLADDLTRWVKSRLSSEVSALYEQLAR</sequence>
<accession>A0A917NK70</accession>
<keyword evidence="2" id="KW-1185">Reference proteome</keyword>
<dbReference type="Proteomes" id="UP000657574">
    <property type="component" value="Unassembled WGS sequence"/>
</dbReference>
<reference evidence="1" key="1">
    <citation type="journal article" date="2014" name="Int. J. Syst. Evol. Microbiol.">
        <title>Complete genome sequence of Corynebacterium casei LMG S-19264T (=DSM 44701T), isolated from a smear-ripened cheese.</title>
        <authorList>
            <consortium name="US DOE Joint Genome Institute (JGI-PGF)"/>
            <person name="Walter F."/>
            <person name="Albersmeier A."/>
            <person name="Kalinowski J."/>
            <person name="Ruckert C."/>
        </authorList>
    </citation>
    <scope>NUCLEOTIDE SEQUENCE</scope>
    <source>
        <strain evidence="1">JCM 3086</strain>
    </source>
</reference>